<dbReference type="HOGENOM" id="CLU_093038_0_0_9"/>
<keyword evidence="1" id="KW-0472">Membrane</keyword>
<feature type="transmembrane region" description="Helical" evidence="1">
    <location>
        <begin position="52"/>
        <end position="73"/>
    </location>
</feature>
<name>F0T0B2_SYNGF</name>
<dbReference type="OrthoDB" id="9808690at2"/>
<keyword evidence="1" id="KW-1133">Transmembrane helix</keyword>
<organism evidence="3 4">
    <name type="scientific">Syntrophobotulus glycolicus (strain DSM 8271 / FlGlyR)</name>
    <dbReference type="NCBI Taxonomy" id="645991"/>
    <lineage>
        <taxon>Bacteria</taxon>
        <taxon>Bacillati</taxon>
        <taxon>Bacillota</taxon>
        <taxon>Clostridia</taxon>
        <taxon>Eubacteriales</taxon>
        <taxon>Desulfitobacteriaceae</taxon>
        <taxon>Syntrophobotulus</taxon>
    </lineage>
</organism>
<feature type="transmembrane region" description="Helical" evidence="1">
    <location>
        <begin position="122"/>
        <end position="139"/>
    </location>
</feature>
<dbReference type="PIRSF" id="PIRSF038959">
    <property type="entry name" value="SdpI"/>
    <property type="match status" value="1"/>
</dbReference>
<dbReference type="Proteomes" id="UP000007488">
    <property type="component" value="Chromosome"/>
</dbReference>
<dbReference type="RefSeq" id="WP_013626056.1">
    <property type="nucleotide sequence ID" value="NC_015172.1"/>
</dbReference>
<evidence type="ECO:0000313" key="3">
    <source>
        <dbReference type="EMBL" id="ADY57284.1"/>
    </source>
</evidence>
<keyword evidence="4" id="KW-1185">Reference proteome</keyword>
<dbReference type="eggNOG" id="COG5658">
    <property type="taxonomic scope" value="Bacteria"/>
</dbReference>
<dbReference type="EMBL" id="CP002547">
    <property type="protein sequence ID" value="ADY57284.1"/>
    <property type="molecule type" value="Genomic_DNA"/>
</dbReference>
<dbReference type="PANTHER" id="PTHR37810">
    <property type="entry name" value="IMMUNITY PROTEIN SDPI"/>
    <property type="match status" value="1"/>
</dbReference>
<dbReference type="InterPro" id="IPR026272">
    <property type="entry name" value="SdpI"/>
</dbReference>
<protein>
    <recommendedName>
        <fullName evidence="2">DUF1648 domain-containing protein</fullName>
    </recommendedName>
</protein>
<dbReference type="Pfam" id="PF07853">
    <property type="entry name" value="DUF1648"/>
    <property type="match status" value="1"/>
</dbReference>
<sequence>METLNKKRVYQIVSALIIFLDIILALIAYPHLPDRVPQHWNMAGEIDGWSSAFQGAFLMPAIMIVLFIMFFFLPKIDPKKKNYSLMDKTYWFLAMAMVIYFCLIHLGSLGIALGYLGDMPGSVTIGIGLLFIILGNYFGKIKPNYFVGIKTPWTLASEDVWNKTHRMAGPYWVGGGLAVAAGGFLPHPWSTIVTIGALSIAVVVPTAYSYLLYRKSNETAE</sequence>
<evidence type="ECO:0000256" key="1">
    <source>
        <dbReference type="SAM" id="Phobius"/>
    </source>
</evidence>
<dbReference type="KEGG" id="sgy:Sgly_3015"/>
<dbReference type="InterPro" id="IPR025962">
    <property type="entry name" value="SdpI/YhfL"/>
</dbReference>
<feature type="transmembrane region" description="Helical" evidence="1">
    <location>
        <begin position="12"/>
        <end position="32"/>
    </location>
</feature>
<evidence type="ECO:0000313" key="4">
    <source>
        <dbReference type="Proteomes" id="UP000007488"/>
    </source>
</evidence>
<feature type="transmembrane region" description="Helical" evidence="1">
    <location>
        <begin position="93"/>
        <end position="116"/>
    </location>
</feature>
<reference evidence="4" key="2">
    <citation type="submission" date="2011-02" db="EMBL/GenBank/DDBJ databases">
        <title>The complete genome of Syntrophobotulus glycolicus DSM 8271.</title>
        <authorList>
            <person name="Lucas S."/>
            <person name="Copeland A."/>
            <person name="Lapidus A."/>
            <person name="Bruce D."/>
            <person name="Goodwin L."/>
            <person name="Pitluck S."/>
            <person name="Kyrpides N."/>
            <person name="Mavromatis K."/>
            <person name="Pagani I."/>
            <person name="Ivanova N."/>
            <person name="Mikhailova N."/>
            <person name="Chertkov O."/>
            <person name="Held B."/>
            <person name="Detter J.C."/>
            <person name="Tapia R."/>
            <person name="Han C."/>
            <person name="Land M."/>
            <person name="Hauser L."/>
            <person name="Markowitz V."/>
            <person name="Cheng J.-F."/>
            <person name="Hugenholtz P."/>
            <person name="Woyke T."/>
            <person name="Wu D."/>
            <person name="Spring S."/>
            <person name="Schroeder M."/>
            <person name="Brambilla E."/>
            <person name="Klenk H.-P."/>
            <person name="Eisen J.A."/>
        </authorList>
    </citation>
    <scope>NUCLEOTIDE SEQUENCE [LARGE SCALE GENOMIC DNA]</scope>
    <source>
        <strain evidence="4">DSM 8271 / FlGlyR</strain>
    </source>
</reference>
<keyword evidence="1" id="KW-0812">Transmembrane</keyword>
<proteinExistence type="predicted"/>
<dbReference type="GO" id="GO:0009636">
    <property type="term" value="P:response to toxic substance"/>
    <property type="evidence" value="ECO:0007669"/>
    <property type="project" value="TreeGrafter"/>
</dbReference>
<gene>
    <name evidence="3" type="ordered locus">Sgly_3015</name>
</gene>
<reference evidence="3 4" key="1">
    <citation type="journal article" date="2011" name="Stand. Genomic Sci.">
        <title>Complete genome sequence of Syntrophobotulus glycolicus type strain (FlGlyR).</title>
        <authorList>
            <person name="Han C."/>
            <person name="Mwirichia R."/>
            <person name="Chertkov O."/>
            <person name="Held B."/>
            <person name="Lapidus A."/>
            <person name="Nolan M."/>
            <person name="Lucas S."/>
            <person name="Hammon N."/>
            <person name="Deshpande S."/>
            <person name="Cheng J.F."/>
            <person name="Tapia R."/>
            <person name="Goodwin L."/>
            <person name="Pitluck S."/>
            <person name="Huntemann M."/>
            <person name="Liolios K."/>
            <person name="Ivanova N."/>
            <person name="Pagani I."/>
            <person name="Mavromatis K."/>
            <person name="Ovchinikova G."/>
            <person name="Pati A."/>
            <person name="Chen A."/>
            <person name="Palaniappan K."/>
            <person name="Land M."/>
            <person name="Hauser L."/>
            <person name="Brambilla E.M."/>
            <person name="Rohde M."/>
            <person name="Spring S."/>
            <person name="Sikorski J."/>
            <person name="Goker M."/>
            <person name="Woyke T."/>
            <person name="Bristow J."/>
            <person name="Eisen J.A."/>
            <person name="Markowitz V."/>
            <person name="Hugenholtz P."/>
            <person name="Kyrpides N.C."/>
            <person name="Klenk H.P."/>
            <person name="Detter J.C."/>
        </authorList>
    </citation>
    <scope>NUCLEOTIDE SEQUENCE [LARGE SCALE GENOMIC DNA]</scope>
    <source>
        <strain evidence="4">DSM 8271 / FlGlyR</strain>
    </source>
</reference>
<dbReference type="STRING" id="645991.Sgly_3015"/>
<feature type="transmembrane region" description="Helical" evidence="1">
    <location>
        <begin position="169"/>
        <end position="186"/>
    </location>
</feature>
<accession>F0T0B2</accession>
<feature type="transmembrane region" description="Helical" evidence="1">
    <location>
        <begin position="192"/>
        <end position="213"/>
    </location>
</feature>
<dbReference type="PANTHER" id="PTHR37810:SF5">
    <property type="entry name" value="IMMUNITY PROTEIN SDPI"/>
    <property type="match status" value="1"/>
</dbReference>
<evidence type="ECO:0000259" key="2">
    <source>
        <dbReference type="Pfam" id="PF07853"/>
    </source>
</evidence>
<dbReference type="InterPro" id="IPR012867">
    <property type="entry name" value="DUF1648"/>
</dbReference>
<feature type="domain" description="DUF1648" evidence="2">
    <location>
        <begin position="16"/>
        <end position="64"/>
    </location>
</feature>
<dbReference type="Pfam" id="PF13630">
    <property type="entry name" value="SdpI"/>
    <property type="match status" value="1"/>
</dbReference>
<dbReference type="AlphaFoldDB" id="F0T0B2"/>